<dbReference type="InterPro" id="IPR037004">
    <property type="entry name" value="Exonuc_VII_ssu_sf"/>
</dbReference>
<dbReference type="Gene3D" id="1.10.287.1040">
    <property type="entry name" value="Exonuclease VII, small subunit"/>
    <property type="match status" value="1"/>
</dbReference>
<sequence>MTDEAMGKPVEKMSFEEAMAELEQVVGQLERGDVPLEESIKLYERGAELKAHCETKLKSAEEKVEQIRVAEGRAAGATPAEGL</sequence>
<evidence type="ECO:0000256" key="3">
    <source>
        <dbReference type="ARBA" id="ARBA00022722"/>
    </source>
</evidence>
<evidence type="ECO:0000313" key="7">
    <source>
        <dbReference type="EMBL" id="MFC2966946.1"/>
    </source>
</evidence>
<evidence type="ECO:0000256" key="5">
    <source>
        <dbReference type="ARBA" id="ARBA00022839"/>
    </source>
</evidence>
<dbReference type="GO" id="GO:0008855">
    <property type="term" value="F:exodeoxyribonuclease VII activity"/>
    <property type="evidence" value="ECO:0007669"/>
    <property type="project" value="UniProtKB-EC"/>
</dbReference>
<dbReference type="EMBL" id="JBHRSK010000003">
    <property type="protein sequence ID" value="MFC2966946.1"/>
    <property type="molecule type" value="Genomic_DNA"/>
</dbReference>
<gene>
    <name evidence="6" type="primary">xseB</name>
    <name evidence="7" type="ORF">ACFOES_02465</name>
</gene>
<evidence type="ECO:0000256" key="4">
    <source>
        <dbReference type="ARBA" id="ARBA00022801"/>
    </source>
</evidence>
<dbReference type="Proteomes" id="UP001595443">
    <property type="component" value="Unassembled WGS sequence"/>
</dbReference>
<comment type="similarity">
    <text evidence="1 6">Belongs to the XseB family.</text>
</comment>
<comment type="subunit">
    <text evidence="6">Heterooligomer composed of large and small subunits.</text>
</comment>
<dbReference type="InterPro" id="IPR003761">
    <property type="entry name" value="Exonuc_VII_S"/>
</dbReference>
<protein>
    <recommendedName>
        <fullName evidence="6">Exodeoxyribonuclease 7 small subunit</fullName>
        <ecNumber evidence="6">3.1.11.6</ecNumber>
    </recommendedName>
    <alternativeName>
        <fullName evidence="6">Exodeoxyribonuclease VII small subunit</fullName>
        <shortName evidence="6">Exonuclease VII small subunit</shortName>
    </alternativeName>
</protein>
<organism evidence="7 8">
    <name type="scientific">Acidimangrovimonas pyrenivorans</name>
    <dbReference type="NCBI Taxonomy" id="2030798"/>
    <lineage>
        <taxon>Bacteria</taxon>
        <taxon>Pseudomonadati</taxon>
        <taxon>Pseudomonadota</taxon>
        <taxon>Alphaproteobacteria</taxon>
        <taxon>Rhodobacterales</taxon>
        <taxon>Paracoccaceae</taxon>
        <taxon>Acidimangrovimonas</taxon>
    </lineage>
</organism>
<keyword evidence="8" id="KW-1185">Reference proteome</keyword>
<comment type="subcellular location">
    <subcellularLocation>
        <location evidence="6">Cytoplasm</location>
    </subcellularLocation>
</comment>
<evidence type="ECO:0000256" key="2">
    <source>
        <dbReference type="ARBA" id="ARBA00022490"/>
    </source>
</evidence>
<keyword evidence="4 6" id="KW-0378">Hydrolase</keyword>
<keyword evidence="5 6" id="KW-0269">Exonuclease</keyword>
<comment type="catalytic activity">
    <reaction evidence="6">
        <text>Exonucleolytic cleavage in either 5'- to 3'- or 3'- to 5'-direction to yield nucleoside 5'-phosphates.</text>
        <dbReference type="EC" id="3.1.11.6"/>
    </reaction>
</comment>
<dbReference type="HAMAP" id="MF_00337">
    <property type="entry name" value="Exonuc_7_S"/>
    <property type="match status" value="1"/>
</dbReference>
<comment type="function">
    <text evidence="6">Bidirectionally degrades single-stranded DNA into large acid-insoluble oligonucleotides, which are then degraded further into small acid-soluble oligonucleotides.</text>
</comment>
<dbReference type="PANTHER" id="PTHR34137:SF1">
    <property type="entry name" value="EXODEOXYRIBONUCLEASE 7 SMALL SUBUNIT"/>
    <property type="match status" value="1"/>
</dbReference>
<dbReference type="PANTHER" id="PTHR34137">
    <property type="entry name" value="EXODEOXYRIBONUCLEASE 7 SMALL SUBUNIT"/>
    <property type="match status" value="1"/>
</dbReference>
<dbReference type="NCBIfam" id="NF002140">
    <property type="entry name" value="PRK00977.1-4"/>
    <property type="match status" value="1"/>
</dbReference>
<dbReference type="SUPFAM" id="SSF116842">
    <property type="entry name" value="XseB-like"/>
    <property type="match status" value="1"/>
</dbReference>
<evidence type="ECO:0000256" key="1">
    <source>
        <dbReference type="ARBA" id="ARBA00009998"/>
    </source>
</evidence>
<keyword evidence="2 6" id="KW-0963">Cytoplasm</keyword>
<accession>A0ABV7ACA8</accession>
<dbReference type="NCBIfam" id="NF002139">
    <property type="entry name" value="PRK00977.1-3"/>
    <property type="match status" value="1"/>
</dbReference>
<dbReference type="Pfam" id="PF02609">
    <property type="entry name" value="Exonuc_VII_S"/>
    <property type="match status" value="1"/>
</dbReference>
<evidence type="ECO:0000256" key="6">
    <source>
        <dbReference type="HAMAP-Rule" id="MF_00337"/>
    </source>
</evidence>
<keyword evidence="3 6" id="KW-0540">Nuclease</keyword>
<dbReference type="NCBIfam" id="TIGR01280">
    <property type="entry name" value="xseB"/>
    <property type="match status" value="1"/>
</dbReference>
<name>A0ABV7ACA8_9RHOB</name>
<dbReference type="EC" id="3.1.11.6" evidence="6"/>
<reference evidence="8" key="1">
    <citation type="journal article" date="2019" name="Int. J. Syst. Evol. Microbiol.">
        <title>The Global Catalogue of Microorganisms (GCM) 10K type strain sequencing project: providing services to taxonomists for standard genome sequencing and annotation.</title>
        <authorList>
            <consortium name="The Broad Institute Genomics Platform"/>
            <consortium name="The Broad Institute Genome Sequencing Center for Infectious Disease"/>
            <person name="Wu L."/>
            <person name="Ma J."/>
        </authorList>
    </citation>
    <scope>NUCLEOTIDE SEQUENCE [LARGE SCALE GENOMIC DNA]</scope>
    <source>
        <strain evidence="8">KCTC 62192</strain>
    </source>
</reference>
<proteinExistence type="inferred from homology"/>
<comment type="caution">
    <text evidence="7">The sequence shown here is derived from an EMBL/GenBank/DDBJ whole genome shotgun (WGS) entry which is preliminary data.</text>
</comment>
<dbReference type="RefSeq" id="WP_377831575.1">
    <property type="nucleotide sequence ID" value="NZ_JBHRSK010000003.1"/>
</dbReference>
<evidence type="ECO:0000313" key="8">
    <source>
        <dbReference type="Proteomes" id="UP001595443"/>
    </source>
</evidence>